<accession>A0A402AP16</accession>
<dbReference type="PANTHER" id="PTHR30055">
    <property type="entry name" value="HTH-TYPE TRANSCRIPTIONAL REGULATOR RUTR"/>
    <property type="match status" value="1"/>
</dbReference>
<protein>
    <submittedName>
        <fullName evidence="6">TetR family transcriptional regulator</fullName>
    </submittedName>
</protein>
<dbReference type="GO" id="GO:0003700">
    <property type="term" value="F:DNA-binding transcription factor activity"/>
    <property type="evidence" value="ECO:0007669"/>
    <property type="project" value="TreeGrafter"/>
</dbReference>
<dbReference type="Gene3D" id="1.10.357.10">
    <property type="entry name" value="Tetracycline Repressor, domain 2"/>
    <property type="match status" value="1"/>
</dbReference>
<dbReference type="Pfam" id="PF00440">
    <property type="entry name" value="TetR_N"/>
    <property type="match status" value="1"/>
</dbReference>
<evidence type="ECO:0000313" key="6">
    <source>
        <dbReference type="EMBL" id="GCE20856.1"/>
    </source>
</evidence>
<dbReference type="InterPro" id="IPR025996">
    <property type="entry name" value="MT1864/Rv1816-like_C"/>
</dbReference>
<keyword evidence="2 4" id="KW-0238">DNA-binding</keyword>
<comment type="caution">
    <text evidence="6">The sequence shown here is derived from an EMBL/GenBank/DDBJ whole genome shotgun (WGS) entry which is preliminary data.</text>
</comment>
<keyword evidence="3" id="KW-0804">Transcription</keyword>
<dbReference type="Proteomes" id="UP000287188">
    <property type="component" value="Unassembled WGS sequence"/>
</dbReference>
<dbReference type="SUPFAM" id="SSF48498">
    <property type="entry name" value="Tetracyclin repressor-like, C-terminal domain"/>
    <property type="match status" value="1"/>
</dbReference>
<keyword evidence="7" id="KW-1185">Reference proteome</keyword>
<dbReference type="SUPFAM" id="SSF46689">
    <property type="entry name" value="Homeodomain-like"/>
    <property type="match status" value="1"/>
</dbReference>
<proteinExistence type="predicted"/>
<dbReference type="InterPro" id="IPR036271">
    <property type="entry name" value="Tet_transcr_reg_TetR-rel_C_sf"/>
</dbReference>
<dbReference type="AlphaFoldDB" id="A0A402AP16"/>
<evidence type="ECO:0000256" key="4">
    <source>
        <dbReference type="PROSITE-ProRule" id="PRU00335"/>
    </source>
</evidence>
<reference evidence="7" key="1">
    <citation type="submission" date="2018-12" db="EMBL/GenBank/DDBJ databases">
        <title>Tengunoibacter tsumagoiensis gen. nov., sp. nov., Dictyobacter kobayashii sp. nov., D. alpinus sp. nov., and D. joshuensis sp. nov. and description of Dictyobacteraceae fam. nov. within the order Ktedonobacterales isolated from Tengu-no-mugimeshi.</title>
        <authorList>
            <person name="Wang C.M."/>
            <person name="Zheng Y."/>
            <person name="Sakai Y."/>
            <person name="Toyoda A."/>
            <person name="Minakuchi Y."/>
            <person name="Abe K."/>
            <person name="Yokota A."/>
            <person name="Yabe S."/>
        </authorList>
    </citation>
    <scope>NUCLEOTIDE SEQUENCE [LARGE SCALE GENOMIC DNA]</scope>
    <source>
        <strain evidence="7">Uno11</strain>
    </source>
</reference>
<dbReference type="InterPro" id="IPR001647">
    <property type="entry name" value="HTH_TetR"/>
</dbReference>
<evidence type="ECO:0000256" key="1">
    <source>
        <dbReference type="ARBA" id="ARBA00023015"/>
    </source>
</evidence>
<dbReference type="PRINTS" id="PR00455">
    <property type="entry name" value="HTHTETR"/>
</dbReference>
<evidence type="ECO:0000256" key="2">
    <source>
        <dbReference type="ARBA" id="ARBA00023125"/>
    </source>
</evidence>
<dbReference type="PANTHER" id="PTHR30055:SF234">
    <property type="entry name" value="HTH-TYPE TRANSCRIPTIONAL REGULATOR BETI"/>
    <property type="match status" value="1"/>
</dbReference>
<sequence length="204" mass="23135">MASKERRERERAELRQQILLAAREIASQEGWQAVTVRKVAERIEYSHAAIYAYFDNKKAILFALLIEGFALLRDELRRAQSVPDAPEVVLQRTALAYWNFAHTHPELYQVMNGLDGVPFGTAQTPTEARESFAQLRDAVARVLEQSADLSRIDVNREVDMFWAALHGLVSLSMAGRLAGDKQRATELVVSTSERFSAAWRTKFQ</sequence>
<dbReference type="PROSITE" id="PS50977">
    <property type="entry name" value="HTH_TETR_2"/>
    <property type="match status" value="1"/>
</dbReference>
<evidence type="ECO:0000256" key="3">
    <source>
        <dbReference type="ARBA" id="ARBA00023163"/>
    </source>
</evidence>
<dbReference type="Pfam" id="PF13305">
    <property type="entry name" value="TetR_C_33"/>
    <property type="match status" value="1"/>
</dbReference>
<dbReference type="OrthoDB" id="9815924at2"/>
<feature type="domain" description="HTH tetR-type" evidence="5">
    <location>
        <begin position="12"/>
        <end position="72"/>
    </location>
</feature>
<gene>
    <name evidence="6" type="ORF">KDK_46560</name>
</gene>
<dbReference type="InterPro" id="IPR050109">
    <property type="entry name" value="HTH-type_TetR-like_transc_reg"/>
</dbReference>
<dbReference type="GO" id="GO:0000976">
    <property type="term" value="F:transcription cis-regulatory region binding"/>
    <property type="evidence" value="ECO:0007669"/>
    <property type="project" value="TreeGrafter"/>
</dbReference>
<dbReference type="InterPro" id="IPR009057">
    <property type="entry name" value="Homeodomain-like_sf"/>
</dbReference>
<keyword evidence="1" id="KW-0805">Transcription regulation</keyword>
<dbReference type="EMBL" id="BIFS01000001">
    <property type="protein sequence ID" value="GCE20856.1"/>
    <property type="molecule type" value="Genomic_DNA"/>
</dbReference>
<feature type="DNA-binding region" description="H-T-H motif" evidence="4">
    <location>
        <begin position="35"/>
        <end position="54"/>
    </location>
</feature>
<dbReference type="RefSeq" id="WP_126552450.1">
    <property type="nucleotide sequence ID" value="NZ_BIFS01000001.1"/>
</dbReference>
<organism evidence="6 7">
    <name type="scientific">Dictyobacter kobayashii</name>
    <dbReference type="NCBI Taxonomy" id="2014872"/>
    <lineage>
        <taxon>Bacteria</taxon>
        <taxon>Bacillati</taxon>
        <taxon>Chloroflexota</taxon>
        <taxon>Ktedonobacteria</taxon>
        <taxon>Ktedonobacterales</taxon>
        <taxon>Dictyobacteraceae</taxon>
        <taxon>Dictyobacter</taxon>
    </lineage>
</organism>
<evidence type="ECO:0000259" key="5">
    <source>
        <dbReference type="PROSITE" id="PS50977"/>
    </source>
</evidence>
<name>A0A402AP16_9CHLR</name>
<evidence type="ECO:0000313" key="7">
    <source>
        <dbReference type="Proteomes" id="UP000287188"/>
    </source>
</evidence>